<name>A0A6P5L1E1_PHACI</name>
<keyword evidence="3" id="KW-0862">Zinc</keyword>
<evidence type="ECO:0000313" key="9">
    <source>
        <dbReference type="RefSeq" id="XP_020849441.1"/>
    </source>
</evidence>
<dbReference type="SUPFAM" id="SSF57845">
    <property type="entry name" value="B-box zinc-binding domain"/>
    <property type="match status" value="1"/>
</dbReference>
<dbReference type="Pfam" id="PF13765">
    <property type="entry name" value="PRY"/>
    <property type="match status" value="1"/>
</dbReference>
<gene>
    <name evidence="9" type="primary">LOC110213437</name>
</gene>
<dbReference type="InParanoid" id="A0A6P5L1E1"/>
<dbReference type="InterPro" id="IPR003877">
    <property type="entry name" value="SPRY_dom"/>
</dbReference>
<dbReference type="Pfam" id="PF15227">
    <property type="entry name" value="zf-C3HC4_4"/>
    <property type="match status" value="1"/>
</dbReference>
<dbReference type="Pfam" id="PF00622">
    <property type="entry name" value="SPRY"/>
    <property type="match status" value="1"/>
</dbReference>
<organism evidence="8 9">
    <name type="scientific">Phascolarctos cinereus</name>
    <name type="common">Koala</name>
    <dbReference type="NCBI Taxonomy" id="38626"/>
    <lineage>
        <taxon>Eukaryota</taxon>
        <taxon>Metazoa</taxon>
        <taxon>Chordata</taxon>
        <taxon>Craniata</taxon>
        <taxon>Vertebrata</taxon>
        <taxon>Euteleostomi</taxon>
        <taxon>Mammalia</taxon>
        <taxon>Metatheria</taxon>
        <taxon>Diprotodontia</taxon>
        <taxon>Phascolarctidae</taxon>
        <taxon>Phascolarctos</taxon>
    </lineage>
</organism>
<dbReference type="GO" id="GO:0008270">
    <property type="term" value="F:zinc ion binding"/>
    <property type="evidence" value="ECO:0007669"/>
    <property type="project" value="UniProtKB-KW"/>
</dbReference>
<evidence type="ECO:0000256" key="1">
    <source>
        <dbReference type="ARBA" id="ARBA00022723"/>
    </source>
</evidence>
<keyword evidence="1" id="KW-0479">Metal-binding</keyword>
<protein>
    <submittedName>
        <fullName evidence="9">Zinc finger protein RFP-like</fullName>
    </submittedName>
</protein>
<evidence type="ECO:0000256" key="2">
    <source>
        <dbReference type="ARBA" id="ARBA00022771"/>
    </source>
</evidence>
<dbReference type="Pfam" id="PF00643">
    <property type="entry name" value="zf-B_box"/>
    <property type="match status" value="1"/>
</dbReference>
<dbReference type="PROSITE" id="PS00518">
    <property type="entry name" value="ZF_RING_1"/>
    <property type="match status" value="1"/>
</dbReference>
<evidence type="ECO:0000256" key="3">
    <source>
        <dbReference type="ARBA" id="ARBA00022833"/>
    </source>
</evidence>
<dbReference type="RefSeq" id="XP_020849441.1">
    <property type="nucleotide sequence ID" value="XM_020993782.1"/>
</dbReference>
<keyword evidence="8" id="KW-1185">Reference proteome</keyword>
<dbReference type="Gene3D" id="3.30.40.10">
    <property type="entry name" value="Zinc/RING finger domain, C3HC4 (zinc finger)"/>
    <property type="match status" value="1"/>
</dbReference>
<dbReference type="AlphaFoldDB" id="A0A6P5L1E1"/>
<dbReference type="PRINTS" id="PR01407">
    <property type="entry name" value="BUTYPHLNCDUF"/>
</dbReference>
<dbReference type="InterPro" id="IPR013320">
    <property type="entry name" value="ConA-like_dom_sf"/>
</dbReference>
<evidence type="ECO:0000259" key="6">
    <source>
        <dbReference type="PROSITE" id="PS50119"/>
    </source>
</evidence>
<dbReference type="SUPFAM" id="SSF49899">
    <property type="entry name" value="Concanavalin A-like lectins/glucanases"/>
    <property type="match status" value="1"/>
</dbReference>
<dbReference type="Gene3D" id="2.60.120.920">
    <property type="match status" value="1"/>
</dbReference>
<dbReference type="InterPro" id="IPR001841">
    <property type="entry name" value="Znf_RING"/>
</dbReference>
<dbReference type="InterPro" id="IPR050143">
    <property type="entry name" value="TRIM/RBCC"/>
</dbReference>
<sequence length="385" mass="44688">MASCPELIQDLQGELICSICREYFKDPISIECGHSFCHSCLLERWQKATTPLSCPECNSVPQRRDFQTNVYLGRLATIAKQLRPRCLQYPEGYGMCEVHQKVQKLFCEDDQSLICVSCSQLQEHEAHKLYCVDEAAENFRRKLQETTIHLWRKTGKVVEWRANEKMKFAQDMKGVLTRNESVLQKKKIENFHINMMRHSISGLIERIFSFKVDITLDCNTADPGLIISEDLKSMRYGGIQEEVPNNTGRLTDFAKVLAAQSFISTRCYWEVEVPNNTGWCVGICKNSQDFFMLMTVQKHNHYHLYAIAQHNLYSQVHKKYCQISVPNLKVGIFLDYERGEISFYHVKNRYLIYTFPTISFSEQLTPFFCVSKKVLTNDCSLMICP</sequence>
<dbReference type="PROSITE" id="PS50119">
    <property type="entry name" value="ZF_BBOX"/>
    <property type="match status" value="1"/>
</dbReference>
<dbReference type="InterPro" id="IPR006574">
    <property type="entry name" value="PRY"/>
</dbReference>
<dbReference type="PANTHER" id="PTHR24103">
    <property type="entry name" value="E3 UBIQUITIN-PROTEIN LIGASE TRIM"/>
    <property type="match status" value="1"/>
</dbReference>
<dbReference type="Proteomes" id="UP000515140">
    <property type="component" value="Unplaced"/>
</dbReference>
<evidence type="ECO:0000256" key="4">
    <source>
        <dbReference type="PROSITE-ProRule" id="PRU00024"/>
    </source>
</evidence>
<dbReference type="InterPro" id="IPR000315">
    <property type="entry name" value="Znf_B-box"/>
</dbReference>
<reference evidence="9" key="1">
    <citation type="submission" date="2025-08" db="UniProtKB">
        <authorList>
            <consortium name="RefSeq"/>
        </authorList>
    </citation>
    <scope>IDENTIFICATION</scope>
    <source>
        <tissue evidence="9">Spleen</tissue>
    </source>
</reference>
<feature type="domain" description="B box-type" evidence="6">
    <location>
        <begin position="91"/>
        <end position="132"/>
    </location>
</feature>
<feature type="domain" description="B30.2/SPRY" evidence="7">
    <location>
        <begin position="194"/>
        <end position="385"/>
    </location>
</feature>
<dbReference type="InterPro" id="IPR013083">
    <property type="entry name" value="Znf_RING/FYVE/PHD"/>
</dbReference>
<dbReference type="InterPro" id="IPR017907">
    <property type="entry name" value="Znf_RING_CS"/>
</dbReference>
<accession>A0A6P5L1E1</accession>
<evidence type="ECO:0000313" key="8">
    <source>
        <dbReference type="Proteomes" id="UP000515140"/>
    </source>
</evidence>
<dbReference type="PROSITE" id="PS50089">
    <property type="entry name" value="ZF_RING_2"/>
    <property type="match status" value="1"/>
</dbReference>
<dbReference type="SMART" id="SM00336">
    <property type="entry name" value="BBOX"/>
    <property type="match status" value="1"/>
</dbReference>
<dbReference type="PROSITE" id="PS50188">
    <property type="entry name" value="B302_SPRY"/>
    <property type="match status" value="1"/>
</dbReference>
<dbReference type="Gene3D" id="3.30.160.60">
    <property type="entry name" value="Classic Zinc Finger"/>
    <property type="match status" value="1"/>
</dbReference>
<feature type="domain" description="RING-type" evidence="5">
    <location>
        <begin position="17"/>
        <end position="58"/>
    </location>
</feature>
<proteinExistence type="predicted"/>
<dbReference type="InterPro" id="IPR001870">
    <property type="entry name" value="B30.2/SPRY"/>
</dbReference>
<dbReference type="GeneID" id="110213437"/>
<keyword evidence="2 4" id="KW-0863">Zinc-finger</keyword>
<dbReference type="InterPro" id="IPR003879">
    <property type="entry name" value="Butyrophylin_SPRY"/>
</dbReference>
<dbReference type="InterPro" id="IPR043136">
    <property type="entry name" value="B30.2/SPRY_sf"/>
</dbReference>
<evidence type="ECO:0000259" key="5">
    <source>
        <dbReference type="PROSITE" id="PS50089"/>
    </source>
</evidence>
<evidence type="ECO:0000259" key="7">
    <source>
        <dbReference type="PROSITE" id="PS50188"/>
    </source>
</evidence>
<dbReference type="SMART" id="SM00184">
    <property type="entry name" value="RING"/>
    <property type="match status" value="1"/>
</dbReference>
<dbReference type="KEGG" id="pcw:110213437"/>
<dbReference type="SMART" id="SM00589">
    <property type="entry name" value="PRY"/>
    <property type="match status" value="1"/>
</dbReference>
<dbReference type="FunFam" id="2.60.120.920:FF:000004">
    <property type="entry name" value="Butyrophilin subfamily 1 member A1"/>
    <property type="match status" value="1"/>
</dbReference>
<dbReference type="SMART" id="SM00449">
    <property type="entry name" value="SPRY"/>
    <property type="match status" value="1"/>
</dbReference>
<dbReference type="SUPFAM" id="SSF57850">
    <property type="entry name" value="RING/U-box"/>
    <property type="match status" value="1"/>
</dbReference>